<keyword evidence="2" id="KW-1185">Reference proteome</keyword>
<evidence type="ECO:0000313" key="1">
    <source>
        <dbReference type="EMBL" id="KAJ1201256.1"/>
    </source>
</evidence>
<comment type="caution">
    <text evidence="1">The sequence shown here is derived from an EMBL/GenBank/DDBJ whole genome shotgun (WGS) entry which is preliminary data.</text>
</comment>
<proteinExistence type="predicted"/>
<protein>
    <submittedName>
        <fullName evidence="1">Uncharacterized protein</fullName>
    </submittedName>
</protein>
<dbReference type="AlphaFoldDB" id="A0AAV7VKJ9"/>
<evidence type="ECO:0000313" key="2">
    <source>
        <dbReference type="Proteomes" id="UP001066276"/>
    </source>
</evidence>
<accession>A0AAV7VKJ9</accession>
<gene>
    <name evidence="1" type="ORF">NDU88_005069</name>
</gene>
<name>A0AAV7VKJ9_PLEWA</name>
<dbReference type="EMBL" id="JANPWB010000003">
    <property type="protein sequence ID" value="KAJ1201256.1"/>
    <property type="molecule type" value="Genomic_DNA"/>
</dbReference>
<reference evidence="1" key="1">
    <citation type="journal article" date="2022" name="bioRxiv">
        <title>Sequencing and chromosome-scale assembly of the giantPleurodeles waltlgenome.</title>
        <authorList>
            <person name="Brown T."/>
            <person name="Elewa A."/>
            <person name="Iarovenko S."/>
            <person name="Subramanian E."/>
            <person name="Araus A.J."/>
            <person name="Petzold A."/>
            <person name="Susuki M."/>
            <person name="Suzuki K.-i.T."/>
            <person name="Hayashi T."/>
            <person name="Toyoda A."/>
            <person name="Oliveira C."/>
            <person name="Osipova E."/>
            <person name="Leigh N.D."/>
            <person name="Simon A."/>
            <person name="Yun M.H."/>
        </authorList>
    </citation>
    <scope>NUCLEOTIDE SEQUENCE</scope>
    <source>
        <strain evidence="1">20211129_DDA</strain>
        <tissue evidence="1">Liver</tissue>
    </source>
</reference>
<sequence>MRIVTRCTYAPAVTGVKDERDTETAAIQRHRQTQFPPQPLAVSEIQSKLGSHHLHSTRRRSAGAVRRSVTGIPARLELCSKHL</sequence>
<dbReference type="Proteomes" id="UP001066276">
    <property type="component" value="Chromosome 2_1"/>
</dbReference>
<organism evidence="1 2">
    <name type="scientific">Pleurodeles waltl</name>
    <name type="common">Iberian ribbed newt</name>
    <dbReference type="NCBI Taxonomy" id="8319"/>
    <lineage>
        <taxon>Eukaryota</taxon>
        <taxon>Metazoa</taxon>
        <taxon>Chordata</taxon>
        <taxon>Craniata</taxon>
        <taxon>Vertebrata</taxon>
        <taxon>Euteleostomi</taxon>
        <taxon>Amphibia</taxon>
        <taxon>Batrachia</taxon>
        <taxon>Caudata</taxon>
        <taxon>Salamandroidea</taxon>
        <taxon>Salamandridae</taxon>
        <taxon>Pleurodelinae</taxon>
        <taxon>Pleurodeles</taxon>
    </lineage>
</organism>